<protein>
    <submittedName>
        <fullName evidence="4">Uncharacterized protein</fullName>
    </submittedName>
</protein>
<sequence>MVASRAVERFSLTGRNAVITGGGSGLGLECARAFLEHDAAGVFLLDLSHEALEKAETDLKADFPEALVLIRKVDVTDEAALREAVDHAAEHFETIDILLPFAGNAALAGEANALSGWSGIIDVNLTGTYYTSVLFGDRMATGGSIIMVSSLCGHVNIPAIHPAYDDSKAGVLSIKSALAEKYAPKGIRVNSISPGFIETPLTKPFPQIYRDNITSKSLVPRFGTPQEVVPMVVLLASNAGSYITATDISIDGGYPRDSR</sequence>
<comment type="caution">
    <text evidence="4">The sequence shown here is derived from an EMBL/GenBank/DDBJ whole genome shotgun (WGS) entry which is preliminary data.</text>
</comment>
<dbReference type="SUPFAM" id="SSF51735">
    <property type="entry name" value="NAD(P)-binding Rossmann-fold domains"/>
    <property type="match status" value="1"/>
</dbReference>
<dbReference type="VEuPathDB" id="FungiDB:TRICI_003367"/>
<evidence type="ECO:0000313" key="5">
    <source>
        <dbReference type="Proteomes" id="UP000761534"/>
    </source>
</evidence>
<dbReference type="PRINTS" id="PR00081">
    <property type="entry name" value="GDHRDH"/>
</dbReference>
<dbReference type="FunFam" id="3.40.50.720:FF:000084">
    <property type="entry name" value="Short-chain dehydrogenase reductase"/>
    <property type="match status" value="1"/>
</dbReference>
<reference evidence="4" key="1">
    <citation type="journal article" date="2019" name="G3 (Bethesda)">
        <title>Genome Assemblies of Two Rare Opportunistic Yeast Pathogens: Diutina rugosa (syn. Candida rugosa) and Trichomonascus ciferrii (syn. Candida ciferrii).</title>
        <authorList>
            <person name="Mixao V."/>
            <person name="Saus E."/>
            <person name="Hansen A.P."/>
            <person name="Lass-Florl C."/>
            <person name="Gabaldon T."/>
        </authorList>
    </citation>
    <scope>NUCLEOTIDE SEQUENCE</scope>
    <source>
        <strain evidence="4">CBS 4856</strain>
    </source>
</reference>
<name>A0A642V5C4_9ASCO</name>
<evidence type="ECO:0000256" key="3">
    <source>
        <dbReference type="ARBA" id="ARBA00023002"/>
    </source>
</evidence>
<comment type="similarity">
    <text evidence="1">Belongs to the short-chain dehydrogenases/reductases (SDR) family.</text>
</comment>
<dbReference type="AlphaFoldDB" id="A0A642V5C4"/>
<dbReference type="Pfam" id="PF13561">
    <property type="entry name" value="adh_short_C2"/>
    <property type="match status" value="1"/>
</dbReference>
<proteinExistence type="inferred from homology"/>
<dbReference type="PANTHER" id="PTHR42760:SF115">
    <property type="entry name" value="3-OXOACYL-[ACYL-CARRIER-PROTEIN] REDUCTASE FABG"/>
    <property type="match status" value="1"/>
</dbReference>
<dbReference type="OrthoDB" id="294295at2759"/>
<dbReference type="Proteomes" id="UP000761534">
    <property type="component" value="Unassembled WGS sequence"/>
</dbReference>
<accession>A0A642V5C4</accession>
<evidence type="ECO:0000256" key="1">
    <source>
        <dbReference type="ARBA" id="ARBA00006484"/>
    </source>
</evidence>
<gene>
    <name evidence="4" type="ORF">TRICI_003367</name>
</gene>
<dbReference type="InterPro" id="IPR036291">
    <property type="entry name" value="NAD(P)-bd_dom_sf"/>
</dbReference>
<dbReference type="InterPro" id="IPR002347">
    <property type="entry name" value="SDR_fam"/>
</dbReference>
<dbReference type="GO" id="GO:0016616">
    <property type="term" value="F:oxidoreductase activity, acting on the CH-OH group of donors, NAD or NADP as acceptor"/>
    <property type="evidence" value="ECO:0007669"/>
    <property type="project" value="TreeGrafter"/>
</dbReference>
<evidence type="ECO:0000256" key="2">
    <source>
        <dbReference type="ARBA" id="ARBA00022857"/>
    </source>
</evidence>
<organism evidence="4 5">
    <name type="scientific">Trichomonascus ciferrii</name>
    <dbReference type="NCBI Taxonomy" id="44093"/>
    <lineage>
        <taxon>Eukaryota</taxon>
        <taxon>Fungi</taxon>
        <taxon>Dikarya</taxon>
        <taxon>Ascomycota</taxon>
        <taxon>Saccharomycotina</taxon>
        <taxon>Dipodascomycetes</taxon>
        <taxon>Dipodascales</taxon>
        <taxon>Trichomonascaceae</taxon>
        <taxon>Trichomonascus</taxon>
        <taxon>Trichomonascus ciferrii complex</taxon>
    </lineage>
</organism>
<keyword evidence="5" id="KW-1185">Reference proteome</keyword>
<evidence type="ECO:0000313" key="4">
    <source>
        <dbReference type="EMBL" id="KAA8912824.1"/>
    </source>
</evidence>
<dbReference type="Gene3D" id="3.40.50.720">
    <property type="entry name" value="NAD(P)-binding Rossmann-like Domain"/>
    <property type="match status" value="1"/>
</dbReference>
<keyword evidence="3" id="KW-0560">Oxidoreductase</keyword>
<keyword evidence="2" id="KW-0521">NADP</keyword>
<dbReference type="PANTHER" id="PTHR42760">
    <property type="entry name" value="SHORT-CHAIN DEHYDROGENASES/REDUCTASES FAMILY MEMBER"/>
    <property type="match status" value="1"/>
</dbReference>
<dbReference type="EMBL" id="SWFS01000246">
    <property type="protein sequence ID" value="KAA8912824.1"/>
    <property type="molecule type" value="Genomic_DNA"/>
</dbReference>